<keyword evidence="1" id="KW-0812">Transmembrane</keyword>
<gene>
    <name evidence="2" type="ORF">D917_02960</name>
</gene>
<proteinExistence type="predicted"/>
<reference evidence="2 3" key="1">
    <citation type="submission" date="2015-04" db="EMBL/GenBank/DDBJ databases">
        <title>Draft genome of the roundworm Trichinella nativa.</title>
        <authorList>
            <person name="Mitreva M."/>
        </authorList>
    </citation>
    <scope>NUCLEOTIDE SEQUENCE [LARGE SCALE GENOMIC DNA]</scope>
    <source>
        <strain evidence="2 3">ISS45</strain>
    </source>
</reference>
<dbReference type="AlphaFoldDB" id="A0A1Y3ECL4"/>
<evidence type="ECO:0000313" key="2">
    <source>
        <dbReference type="EMBL" id="OUC42420.1"/>
    </source>
</evidence>
<protein>
    <submittedName>
        <fullName evidence="2">Uncharacterized protein</fullName>
    </submittedName>
</protein>
<keyword evidence="1" id="KW-1133">Transmembrane helix</keyword>
<feature type="transmembrane region" description="Helical" evidence="1">
    <location>
        <begin position="132"/>
        <end position="152"/>
    </location>
</feature>
<organism evidence="2 3">
    <name type="scientific">Trichinella nativa</name>
    <dbReference type="NCBI Taxonomy" id="6335"/>
    <lineage>
        <taxon>Eukaryota</taxon>
        <taxon>Metazoa</taxon>
        <taxon>Ecdysozoa</taxon>
        <taxon>Nematoda</taxon>
        <taxon>Enoplea</taxon>
        <taxon>Dorylaimia</taxon>
        <taxon>Trichinellida</taxon>
        <taxon>Trichinellidae</taxon>
        <taxon>Trichinella</taxon>
    </lineage>
</organism>
<dbReference type="EMBL" id="LVZM01017516">
    <property type="protein sequence ID" value="OUC42420.1"/>
    <property type="molecule type" value="Genomic_DNA"/>
</dbReference>
<dbReference type="Proteomes" id="UP000243006">
    <property type="component" value="Unassembled WGS sequence"/>
</dbReference>
<accession>A0A1Y3ECL4</accession>
<keyword evidence="1" id="KW-0472">Membrane</keyword>
<evidence type="ECO:0000256" key="1">
    <source>
        <dbReference type="SAM" id="Phobius"/>
    </source>
</evidence>
<feature type="transmembrane region" description="Helical" evidence="1">
    <location>
        <begin position="93"/>
        <end position="111"/>
    </location>
</feature>
<name>A0A1Y3ECL4_9BILA</name>
<sequence>MGYGGEMKRIKKRLSQAFRPTTTLLACSGSQVFPPPQDGNPSANGDSVNMRCSRSANCLMNDSISELAERFHENGLVEDEGDWPRVLCEHLEIYFQFVNLLSAAASHMLFLNNMKKHIRWYRRKRIPASRRTATLTWAVSTINVSNAIWPIVSH</sequence>
<evidence type="ECO:0000313" key="3">
    <source>
        <dbReference type="Proteomes" id="UP000243006"/>
    </source>
</evidence>
<comment type="caution">
    <text evidence="2">The sequence shown here is derived from an EMBL/GenBank/DDBJ whole genome shotgun (WGS) entry which is preliminary data.</text>
</comment>